<protein>
    <recommendedName>
        <fullName evidence="12">B30.2/SPRY domain-containing protein</fullName>
    </recommendedName>
</protein>
<dbReference type="PROSITE" id="PS51450">
    <property type="entry name" value="LRR"/>
    <property type="match status" value="1"/>
</dbReference>
<dbReference type="SMART" id="SM00589">
    <property type="entry name" value="PRY"/>
    <property type="match status" value="1"/>
</dbReference>
<dbReference type="CDD" id="cd16040">
    <property type="entry name" value="SPRY_PRY_SNTX"/>
    <property type="match status" value="1"/>
</dbReference>
<dbReference type="GO" id="GO:0005737">
    <property type="term" value="C:cytoplasm"/>
    <property type="evidence" value="ECO:0007669"/>
    <property type="project" value="UniProtKB-SubCell"/>
</dbReference>
<evidence type="ECO:0000256" key="3">
    <source>
        <dbReference type="ARBA" id="ARBA00022614"/>
    </source>
</evidence>
<keyword evidence="6" id="KW-0067">ATP-binding</keyword>
<dbReference type="InterPro" id="IPR051261">
    <property type="entry name" value="NLR"/>
</dbReference>
<keyword evidence="11" id="KW-1185">Reference proteome</keyword>
<keyword evidence="2" id="KW-0963">Cytoplasm</keyword>
<dbReference type="Proteomes" id="UP001501920">
    <property type="component" value="Chromosome 12"/>
</dbReference>
<accession>A0AAR2JHT9</accession>
<dbReference type="SMART" id="SM00449">
    <property type="entry name" value="SPRY"/>
    <property type="match status" value="1"/>
</dbReference>
<dbReference type="InterPro" id="IPR027417">
    <property type="entry name" value="P-loop_NTPase"/>
</dbReference>
<dbReference type="Gene3D" id="3.80.10.10">
    <property type="entry name" value="Ribonuclease Inhibitor"/>
    <property type="match status" value="2"/>
</dbReference>
<dbReference type="GeneTree" id="ENSGT01150000286911"/>
<dbReference type="PROSITE" id="PS50188">
    <property type="entry name" value="B302_SPRY"/>
    <property type="match status" value="1"/>
</dbReference>
<proteinExistence type="predicted"/>
<name>A0AAR2JHT9_PYGNA</name>
<dbReference type="SUPFAM" id="SSF52540">
    <property type="entry name" value="P-loop containing nucleoside triphosphate hydrolases"/>
    <property type="match status" value="1"/>
</dbReference>
<dbReference type="InterPro" id="IPR003879">
    <property type="entry name" value="Butyrophylin_SPRY"/>
</dbReference>
<reference evidence="10" key="3">
    <citation type="submission" date="2025-09" db="UniProtKB">
        <authorList>
            <consortium name="Ensembl"/>
        </authorList>
    </citation>
    <scope>IDENTIFICATION</scope>
</reference>
<reference evidence="10 11" key="1">
    <citation type="submission" date="2020-10" db="EMBL/GenBank/DDBJ databases">
        <title>Pygocentrus nattereri (red-bellied piranha) genome, fPygNat1, primary haplotype.</title>
        <authorList>
            <person name="Myers G."/>
            <person name="Meyer A."/>
            <person name="Karagic N."/>
            <person name="Pippel M."/>
            <person name="Winkler S."/>
            <person name="Tracey A."/>
            <person name="Wood J."/>
            <person name="Formenti G."/>
            <person name="Howe K."/>
            <person name="Fedrigo O."/>
            <person name="Jarvis E.D."/>
        </authorList>
    </citation>
    <scope>NUCLEOTIDE SEQUENCE [LARGE SCALE GENOMIC DNA]</scope>
</reference>
<dbReference type="PROSITE" id="PS50837">
    <property type="entry name" value="NACHT"/>
    <property type="match status" value="1"/>
</dbReference>
<dbReference type="Pfam" id="PF05729">
    <property type="entry name" value="NACHT"/>
    <property type="match status" value="1"/>
</dbReference>
<dbReference type="InterPro" id="IPR029495">
    <property type="entry name" value="NACHT-assoc"/>
</dbReference>
<dbReference type="AlphaFoldDB" id="A0AAR2JHT9"/>
<dbReference type="Pfam" id="PF17776">
    <property type="entry name" value="NLRC4_HD2"/>
    <property type="match status" value="1"/>
</dbReference>
<keyword evidence="7" id="KW-0812">Transmembrane</keyword>
<evidence type="ECO:0008006" key="12">
    <source>
        <dbReference type="Google" id="ProtNLM"/>
    </source>
</evidence>
<evidence type="ECO:0000259" key="9">
    <source>
        <dbReference type="PROSITE" id="PS50837"/>
    </source>
</evidence>
<evidence type="ECO:0000256" key="7">
    <source>
        <dbReference type="SAM" id="Phobius"/>
    </source>
</evidence>
<evidence type="ECO:0000256" key="2">
    <source>
        <dbReference type="ARBA" id="ARBA00022490"/>
    </source>
</evidence>
<keyword evidence="7" id="KW-1133">Transmembrane helix</keyword>
<keyword evidence="5" id="KW-0547">Nucleotide-binding</keyword>
<keyword evidence="7" id="KW-0472">Membrane</keyword>
<evidence type="ECO:0000313" key="11">
    <source>
        <dbReference type="Proteomes" id="UP001501920"/>
    </source>
</evidence>
<dbReference type="InterPro" id="IPR041075">
    <property type="entry name" value="NOD1/2_WH"/>
</dbReference>
<dbReference type="SMART" id="SM00368">
    <property type="entry name" value="LRR_RI"/>
    <property type="match status" value="7"/>
</dbReference>
<feature type="domain" description="NACHT" evidence="9">
    <location>
        <begin position="222"/>
        <end position="356"/>
    </location>
</feature>
<dbReference type="InterPro" id="IPR043136">
    <property type="entry name" value="B30.2/SPRY_sf"/>
</dbReference>
<evidence type="ECO:0000256" key="6">
    <source>
        <dbReference type="ARBA" id="ARBA00022840"/>
    </source>
</evidence>
<organism evidence="10 11">
    <name type="scientific">Pygocentrus nattereri</name>
    <name type="common">Red-bellied piranha</name>
    <dbReference type="NCBI Taxonomy" id="42514"/>
    <lineage>
        <taxon>Eukaryota</taxon>
        <taxon>Metazoa</taxon>
        <taxon>Chordata</taxon>
        <taxon>Craniata</taxon>
        <taxon>Vertebrata</taxon>
        <taxon>Euteleostomi</taxon>
        <taxon>Actinopterygii</taxon>
        <taxon>Neopterygii</taxon>
        <taxon>Teleostei</taxon>
        <taxon>Ostariophysi</taxon>
        <taxon>Characiformes</taxon>
        <taxon>Characoidei</taxon>
        <taxon>Pygocentrus</taxon>
    </lineage>
</organism>
<dbReference type="InterPro" id="IPR041267">
    <property type="entry name" value="NLRP_HD2"/>
</dbReference>
<evidence type="ECO:0000313" key="10">
    <source>
        <dbReference type="Ensembl" id="ENSPNAP00000051608.1"/>
    </source>
</evidence>
<evidence type="ECO:0000256" key="5">
    <source>
        <dbReference type="ARBA" id="ARBA00022741"/>
    </source>
</evidence>
<dbReference type="InterPro" id="IPR013320">
    <property type="entry name" value="ConA-like_dom_sf"/>
</dbReference>
<feature type="transmembrane region" description="Helical" evidence="7">
    <location>
        <begin position="7"/>
        <end position="26"/>
    </location>
</feature>
<evidence type="ECO:0000256" key="1">
    <source>
        <dbReference type="ARBA" id="ARBA00004496"/>
    </source>
</evidence>
<dbReference type="InterPro" id="IPR001611">
    <property type="entry name" value="Leu-rich_rpt"/>
</dbReference>
<feature type="domain" description="B30.2/SPRY" evidence="8">
    <location>
        <begin position="962"/>
        <end position="1161"/>
    </location>
</feature>
<dbReference type="Pfam" id="PF00622">
    <property type="entry name" value="SPRY"/>
    <property type="match status" value="1"/>
</dbReference>
<dbReference type="Pfam" id="PF13765">
    <property type="entry name" value="PRY"/>
    <property type="match status" value="1"/>
</dbReference>
<dbReference type="InterPro" id="IPR007111">
    <property type="entry name" value="NACHT_NTPase"/>
</dbReference>
<dbReference type="FunFam" id="3.40.50.300:FF:000210">
    <property type="entry name" value="Si:dkey-16p6.1"/>
    <property type="match status" value="1"/>
</dbReference>
<dbReference type="Pfam" id="PF17779">
    <property type="entry name" value="WHD_NOD2"/>
    <property type="match status" value="1"/>
</dbReference>
<evidence type="ECO:0000259" key="8">
    <source>
        <dbReference type="PROSITE" id="PS50188"/>
    </source>
</evidence>
<dbReference type="GO" id="GO:0005524">
    <property type="term" value="F:ATP binding"/>
    <property type="evidence" value="ECO:0007669"/>
    <property type="project" value="UniProtKB-KW"/>
</dbReference>
<dbReference type="Pfam" id="PF14484">
    <property type="entry name" value="FISNA"/>
    <property type="match status" value="1"/>
</dbReference>
<sequence length="1161" mass="131459">MISDVTAVCPELLLACLVIVLSIWFWRRRAQPTNHQHFKDANKTLTPITVNHQHPDHPEVCPTSVQRTPTPTVVHPDGCTVVASANNSSTVCTPILNSNVIHGQCVINFNTNSGKEPGGADTAKTHSGESILKKFLETHKASMKRKTECIFEGKKDAKNKIQLRKVYTQLFITEGELNKVNNEHEILKIMKDKAFRVHKSQETAISCNEIFSLARKNDDHSKTVLTKGIAGIGKTVSVHKFILDWAEGEANQHIDCMFLLPFREINLIKDSEFSLHELLLEFHPELEEVKEAKMYENRKLAFIFDGLDESRLLLDFSSRMVTSIHKKASVDLLITNLIKGNLLQSSMIWITSRPAAAHQIPSEYVSMFTEVRGFTDNQKVEYFQKRIADESQASKVISQIKVSRSLYIMCHIPVFCWITATVLQDMLAQNQGEDIPSTLTEMYTHFLLIQMNMKNQKYDKKVERDLTKLMESNKELILKLAKLAFEQLKKENIMFYESDLRECGIDVTEDSEYTGMCAEIFKQESVLHEKKVYCFIHLSLQEFLAALHVFYSYLNKSMDDLQFFFDDELPANIQLDLLLKKAIDKAIESEKGHLDLFLRFLLGISLESNQKLLVGLLPHTENTKKSIGKVIQHIRQMQNKGPDLSPEKSINHFFCLVELKDSSHYNQIKKRLSAEALPNKYLSSSNCSALAYMLLMSEEALDELNPKSYNTSNAACRRLIPAVRCCRKALFAGCELTESCCECVSAALQSENCPLRELDLSDNYRLETAAKLLSDGLKSSYCNLEILRLVRCYFPQNSCAELVSALSSISSSLKELDLSNNDLQDSGVSQLLLRPGNSYSKLQILRLGWCNLTEKSCEVLSSFLNNSTESNLSVLDLSNNDLQNAGIKLLSAGLEDPKCRLEILRLSGCMITEEGCSFLASALNSNPSYMRELDLSYNHPGESGENLLSARVEDPHYKLLLRMDPKGEHFIKPGVKKYACRLTLDPNTAHKKLCLSEDNRKVTHVDENQDHPDLPERFEVFPQVLCEEGLSNRCYWEVKFKDSSPEIGVTYNEILRKEDDIPLHEASAQLGLNDVSWSLGYSTTGYHARHDSEYTDIRASVSRSGRIGVFLDWPAGVLSFYSVSSDTQTLSHLHTFQTTFKKPLYPGFFVESGSLFLCQME</sequence>
<evidence type="ECO:0000256" key="4">
    <source>
        <dbReference type="ARBA" id="ARBA00022737"/>
    </source>
</evidence>
<comment type="subcellular location">
    <subcellularLocation>
        <location evidence="1">Cytoplasm</location>
    </subcellularLocation>
</comment>
<dbReference type="Pfam" id="PF13516">
    <property type="entry name" value="LRR_6"/>
    <property type="match status" value="2"/>
</dbReference>
<dbReference type="SUPFAM" id="SSF52047">
    <property type="entry name" value="RNI-like"/>
    <property type="match status" value="1"/>
</dbReference>
<dbReference type="PRINTS" id="PR01407">
    <property type="entry name" value="BUTYPHLNCDUF"/>
</dbReference>
<dbReference type="Gene3D" id="2.60.120.920">
    <property type="match status" value="1"/>
</dbReference>
<keyword evidence="4" id="KW-0677">Repeat</keyword>
<dbReference type="InterPro" id="IPR003877">
    <property type="entry name" value="SPRY_dom"/>
</dbReference>
<dbReference type="InterPro" id="IPR032675">
    <property type="entry name" value="LRR_dom_sf"/>
</dbReference>
<dbReference type="Ensembl" id="ENSPNAT00000058408.1">
    <property type="protein sequence ID" value="ENSPNAP00000051608.1"/>
    <property type="gene ID" value="ENSPNAG00000007575.2"/>
</dbReference>
<dbReference type="InterPro" id="IPR006574">
    <property type="entry name" value="PRY"/>
</dbReference>
<dbReference type="Gene3D" id="3.40.50.300">
    <property type="entry name" value="P-loop containing nucleotide triphosphate hydrolases"/>
    <property type="match status" value="1"/>
</dbReference>
<dbReference type="SUPFAM" id="SSF49899">
    <property type="entry name" value="Concanavalin A-like lectins/glucanases"/>
    <property type="match status" value="1"/>
</dbReference>
<dbReference type="PANTHER" id="PTHR24106">
    <property type="entry name" value="NACHT, LRR AND CARD DOMAINS-CONTAINING"/>
    <property type="match status" value="1"/>
</dbReference>
<dbReference type="InterPro" id="IPR001870">
    <property type="entry name" value="B30.2/SPRY"/>
</dbReference>
<dbReference type="SMART" id="SM01288">
    <property type="entry name" value="FISNA"/>
    <property type="match status" value="1"/>
</dbReference>
<keyword evidence="3" id="KW-0433">Leucine-rich repeat</keyword>
<reference evidence="10" key="2">
    <citation type="submission" date="2025-08" db="UniProtKB">
        <authorList>
            <consortium name="Ensembl"/>
        </authorList>
    </citation>
    <scope>IDENTIFICATION</scope>
</reference>